<evidence type="ECO:0000313" key="2">
    <source>
        <dbReference type="Proteomes" id="UP000199550"/>
    </source>
</evidence>
<dbReference type="EMBL" id="FOTF01000006">
    <property type="protein sequence ID" value="SFL02783.1"/>
    <property type="molecule type" value="Genomic_DNA"/>
</dbReference>
<organism evidence="1 2">
    <name type="scientific">Loktanella salsilacus</name>
    <dbReference type="NCBI Taxonomy" id="195913"/>
    <lineage>
        <taxon>Bacteria</taxon>
        <taxon>Pseudomonadati</taxon>
        <taxon>Pseudomonadota</taxon>
        <taxon>Alphaproteobacteria</taxon>
        <taxon>Rhodobacterales</taxon>
        <taxon>Roseobacteraceae</taxon>
        <taxon>Loktanella</taxon>
    </lineage>
</organism>
<protein>
    <submittedName>
        <fullName evidence="1">Uncharacterized protein</fullName>
    </submittedName>
</protein>
<dbReference type="RefSeq" id="WP_245754159.1">
    <property type="nucleotide sequence ID" value="NZ_FOTF01000006.1"/>
</dbReference>
<gene>
    <name evidence="1" type="ORF">SAMN04488004_106148</name>
</gene>
<keyword evidence="2" id="KW-1185">Reference proteome</keyword>
<sequence>MDWKNHLAEASANLGKFRKAAPETAKGFGALSQAALAEGHVSLRHK</sequence>
<evidence type="ECO:0000313" key="1">
    <source>
        <dbReference type="EMBL" id="SFL02783.1"/>
    </source>
</evidence>
<accession>A0A1I4EBX8</accession>
<dbReference type="AlphaFoldDB" id="A0A1I4EBX8"/>
<proteinExistence type="predicted"/>
<dbReference type="STRING" id="195913.SAMN04488004_106148"/>
<reference evidence="1 2" key="1">
    <citation type="submission" date="2016-10" db="EMBL/GenBank/DDBJ databases">
        <authorList>
            <person name="de Groot N.N."/>
        </authorList>
    </citation>
    <scope>NUCLEOTIDE SEQUENCE [LARGE SCALE GENOMIC DNA]</scope>
    <source>
        <strain evidence="1 2">DSM 16199</strain>
    </source>
</reference>
<dbReference type="Proteomes" id="UP000199550">
    <property type="component" value="Unassembled WGS sequence"/>
</dbReference>
<name>A0A1I4EBX8_9RHOB</name>